<dbReference type="AlphaFoldDB" id="A0A660S968"/>
<sequence>MKCINHPDREAVAFCSKCGKPLCEECIAYRDEKGHPYCAQCAIEIKASLYKDEKAKVKERGREKKKNVGFLIFVIIGIVLIVIAGLFYFIGGSTSDNVDVKVIMNDTLEMKNIRLFYIGEAINTYYTKFKKYPETLEQLKGASIDSTIYGRIVDSSVVYSTDDKYGFILEIKADSSILGNIAFVKSGPIPVDFIRNR</sequence>
<feature type="transmembrane region" description="Helical" evidence="1">
    <location>
        <begin position="68"/>
        <end position="90"/>
    </location>
</feature>
<keyword evidence="1" id="KW-0472">Membrane</keyword>
<comment type="caution">
    <text evidence="3">The sequence shown here is derived from an EMBL/GenBank/DDBJ whole genome shotgun (WGS) entry which is preliminary data.</text>
</comment>
<name>A0A660S968_UNCT6</name>
<organism evidence="3 4">
    <name type="scientific">candidate division TA06 bacterium</name>
    <dbReference type="NCBI Taxonomy" id="2250710"/>
    <lineage>
        <taxon>Bacteria</taxon>
        <taxon>Bacteria division TA06</taxon>
    </lineage>
</organism>
<dbReference type="Proteomes" id="UP000282321">
    <property type="component" value="Unassembled WGS sequence"/>
</dbReference>
<evidence type="ECO:0000313" key="3">
    <source>
        <dbReference type="EMBL" id="RKX65694.1"/>
    </source>
</evidence>
<protein>
    <recommendedName>
        <fullName evidence="2">B box-type domain-containing protein</fullName>
    </recommendedName>
</protein>
<dbReference type="PROSITE" id="PS50119">
    <property type="entry name" value="ZF_BBOX"/>
    <property type="match status" value="1"/>
</dbReference>
<dbReference type="InterPro" id="IPR000315">
    <property type="entry name" value="Znf_B-box"/>
</dbReference>
<evidence type="ECO:0000256" key="1">
    <source>
        <dbReference type="SAM" id="Phobius"/>
    </source>
</evidence>
<gene>
    <name evidence="3" type="ORF">DRP44_05755</name>
</gene>
<dbReference type="EMBL" id="QNBC01000076">
    <property type="protein sequence ID" value="RKX65694.1"/>
    <property type="molecule type" value="Genomic_DNA"/>
</dbReference>
<keyword evidence="1" id="KW-1133">Transmembrane helix</keyword>
<dbReference type="SUPFAM" id="SSF57845">
    <property type="entry name" value="B-box zinc-binding domain"/>
    <property type="match status" value="1"/>
</dbReference>
<dbReference type="Pfam" id="PF00643">
    <property type="entry name" value="zf-B_box"/>
    <property type="match status" value="1"/>
</dbReference>
<evidence type="ECO:0000259" key="2">
    <source>
        <dbReference type="PROSITE" id="PS50119"/>
    </source>
</evidence>
<keyword evidence="1" id="KW-0812">Transmembrane</keyword>
<reference evidence="3 4" key="1">
    <citation type="submission" date="2018-06" db="EMBL/GenBank/DDBJ databases">
        <title>Extensive metabolic versatility and redundancy in microbially diverse, dynamic hydrothermal sediments.</title>
        <authorList>
            <person name="Dombrowski N."/>
            <person name="Teske A."/>
            <person name="Baker B.J."/>
        </authorList>
    </citation>
    <scope>NUCLEOTIDE SEQUENCE [LARGE SCALE GENOMIC DNA]</scope>
    <source>
        <strain evidence="3">B35_G9</strain>
    </source>
</reference>
<feature type="domain" description="B box-type" evidence="2">
    <location>
        <begin position="1"/>
        <end position="40"/>
    </location>
</feature>
<evidence type="ECO:0000313" key="4">
    <source>
        <dbReference type="Proteomes" id="UP000282321"/>
    </source>
</evidence>
<proteinExistence type="predicted"/>
<accession>A0A660S968</accession>
<dbReference type="CDD" id="cd19756">
    <property type="entry name" value="Bbox2"/>
    <property type="match status" value="1"/>
</dbReference>
<dbReference type="GO" id="GO:0008270">
    <property type="term" value="F:zinc ion binding"/>
    <property type="evidence" value="ECO:0007669"/>
    <property type="project" value="InterPro"/>
</dbReference>